<reference evidence="9" key="1">
    <citation type="submission" date="2019-02" db="EMBL/GenBank/DDBJ databases">
        <authorList>
            <person name="Gruber-Vodicka R. H."/>
            <person name="Seah K. B. B."/>
        </authorList>
    </citation>
    <scope>NUCLEOTIDE SEQUENCE</scope>
    <source>
        <strain evidence="9">BECK_BZ131</strain>
    </source>
</reference>
<name>A0A450TVX5_9GAMM</name>
<gene>
    <name evidence="9" type="ORF">BECKFW1821C_GA0114237_10445</name>
</gene>
<dbReference type="Gene3D" id="1.10.1200.10">
    <property type="entry name" value="ACP-like"/>
    <property type="match status" value="1"/>
</dbReference>
<evidence type="ECO:0000313" key="9">
    <source>
        <dbReference type="EMBL" id="VFJ73105.1"/>
    </source>
</evidence>
<dbReference type="SMART" id="SM00823">
    <property type="entry name" value="PKS_PP"/>
    <property type="match status" value="1"/>
</dbReference>
<dbReference type="InterPro" id="IPR042099">
    <property type="entry name" value="ANL_N_sf"/>
</dbReference>
<evidence type="ECO:0000256" key="4">
    <source>
        <dbReference type="ARBA" id="ARBA00022598"/>
    </source>
</evidence>
<dbReference type="GO" id="GO:0006633">
    <property type="term" value="P:fatty acid biosynthetic process"/>
    <property type="evidence" value="ECO:0007669"/>
    <property type="project" value="TreeGrafter"/>
</dbReference>
<comment type="similarity">
    <text evidence="1">Belongs to the ATP-dependent AMP-binding enzyme family.</text>
</comment>
<dbReference type="SUPFAM" id="SSF47336">
    <property type="entry name" value="ACP-like"/>
    <property type="match status" value="1"/>
</dbReference>
<feature type="transmembrane region" description="Helical" evidence="7">
    <location>
        <begin position="65"/>
        <end position="89"/>
    </location>
</feature>
<dbReference type="Pfam" id="PF00501">
    <property type="entry name" value="AMP-binding"/>
    <property type="match status" value="1"/>
</dbReference>
<dbReference type="PROSITE" id="PS00455">
    <property type="entry name" value="AMP_BINDING"/>
    <property type="match status" value="1"/>
</dbReference>
<keyword evidence="6" id="KW-0443">Lipid metabolism</keyword>
<dbReference type="Gene3D" id="3.40.50.12780">
    <property type="entry name" value="N-terminal domain of ligase-like"/>
    <property type="match status" value="1"/>
</dbReference>
<feature type="domain" description="Carrier" evidence="8">
    <location>
        <begin position="609"/>
        <end position="686"/>
    </location>
</feature>
<dbReference type="Pfam" id="PF23024">
    <property type="entry name" value="AMP-dom_DIP2-like"/>
    <property type="match status" value="1"/>
</dbReference>
<keyword evidence="4 9" id="KW-0436">Ligase</keyword>
<dbReference type="GO" id="GO:0031177">
    <property type="term" value="F:phosphopantetheine binding"/>
    <property type="evidence" value="ECO:0007669"/>
    <property type="project" value="InterPro"/>
</dbReference>
<dbReference type="InterPro" id="IPR036736">
    <property type="entry name" value="ACP-like_sf"/>
</dbReference>
<dbReference type="AlphaFoldDB" id="A0A450TVX5"/>
<dbReference type="PANTHER" id="PTHR22754:SF32">
    <property type="entry name" value="DISCO-INTERACTING PROTEIN 2"/>
    <property type="match status" value="1"/>
</dbReference>
<keyword evidence="3" id="KW-0597">Phosphoprotein</keyword>
<evidence type="ECO:0000256" key="7">
    <source>
        <dbReference type="SAM" id="Phobius"/>
    </source>
</evidence>
<evidence type="ECO:0000256" key="1">
    <source>
        <dbReference type="ARBA" id="ARBA00006432"/>
    </source>
</evidence>
<sequence length="698" mass="77668">MQKDNATLVDLLRHRARSESDKRAYTFLKDGEVEEASLTHGQLDRQARAIAARLREITTPGDRALLLYPAGLEFIAAFFGCLYAGVIAVPTYPPRQNRTDARFAAIALDAQASVVLTTAEILSGLDARLTEMPELRDLHRLATDDADIEMASGWRMPDIDSETLAFLQYTSGSTGTPKGVMVSHRNLIHNLEYTKRGGELGPADTGVFWLPAYHDMGLISGIIKPVYTGIYNILMSPAAFLQRPFRWLRAISHYKATYGGGPDFAYALCVDKVRDEDCEGLDLSHWRCAFNGAEPIRKETLDRFADKFGTCGFRKEYFYPCYGLAEVVLAASGPFIADEPIVFEANEAHLGKHRVRQSCQGDSGVKFLIGSGHAWPGMEVMIVDPETSIPCSPDRIGEIWIRGESVTQGYWNRPEKTEQTFHAYLADTDAGPGDGPFLRTGDFGFIRDSELFVTGRMKDLIIIRGQNYYPQDIEFTVARSHPALAPNCGAAFGIDLENQERLAIVQEVRREHVRKLDARRVTEAIRKAVAKEHELQAYVVILIRPGTIPKTSSGKIQRGLCVKKFFTDFSNNDTNVLVRSMATMDKEQQKQDKESMLLRKLLEVKDPTARLPLVELYLLEQLSELVGLPATEIDTEELIIALGIDSMIAVGFVRALEEDLGVSLRMEELLEEATIVNLAREINEQLSANNAGKSEGDA</sequence>
<dbReference type="CDD" id="cd05931">
    <property type="entry name" value="FAAL"/>
    <property type="match status" value="1"/>
</dbReference>
<evidence type="ECO:0000256" key="6">
    <source>
        <dbReference type="ARBA" id="ARBA00023098"/>
    </source>
</evidence>
<evidence type="ECO:0000259" key="8">
    <source>
        <dbReference type="PROSITE" id="PS50075"/>
    </source>
</evidence>
<dbReference type="EMBL" id="CAADFE010000044">
    <property type="protein sequence ID" value="VFJ73105.1"/>
    <property type="molecule type" value="Genomic_DNA"/>
</dbReference>
<dbReference type="Gene3D" id="3.30.300.30">
    <property type="match status" value="1"/>
</dbReference>
<dbReference type="InterPro" id="IPR020806">
    <property type="entry name" value="PKS_PP-bd"/>
</dbReference>
<dbReference type="GO" id="GO:0071766">
    <property type="term" value="P:Actinobacterium-type cell wall biogenesis"/>
    <property type="evidence" value="ECO:0007669"/>
    <property type="project" value="UniProtKB-ARBA"/>
</dbReference>
<dbReference type="PANTHER" id="PTHR22754">
    <property type="entry name" value="DISCO-INTERACTING PROTEIN 2 DIP2 -RELATED"/>
    <property type="match status" value="1"/>
</dbReference>
<dbReference type="PROSITE" id="PS50075">
    <property type="entry name" value="CARRIER"/>
    <property type="match status" value="1"/>
</dbReference>
<dbReference type="InterPro" id="IPR000873">
    <property type="entry name" value="AMP-dep_synth/lig_dom"/>
</dbReference>
<dbReference type="GO" id="GO:0005886">
    <property type="term" value="C:plasma membrane"/>
    <property type="evidence" value="ECO:0007669"/>
    <property type="project" value="TreeGrafter"/>
</dbReference>
<dbReference type="FunFam" id="3.40.50.12780:FF:000013">
    <property type="entry name" value="Long-chain-fatty-acid--AMP ligase FadD32"/>
    <property type="match status" value="1"/>
</dbReference>
<keyword evidence="5" id="KW-0276">Fatty acid metabolism</keyword>
<dbReference type="GO" id="GO:0070566">
    <property type="term" value="F:adenylyltransferase activity"/>
    <property type="evidence" value="ECO:0007669"/>
    <property type="project" value="TreeGrafter"/>
</dbReference>
<protein>
    <submittedName>
        <fullName evidence="9">Acyl-CoA synthetase (AMP-forming)/AMP-acid ligase II</fullName>
    </submittedName>
</protein>
<dbReference type="InterPro" id="IPR020845">
    <property type="entry name" value="AMP-binding_CS"/>
</dbReference>
<dbReference type="Pfam" id="PF00550">
    <property type="entry name" value="PP-binding"/>
    <property type="match status" value="1"/>
</dbReference>
<dbReference type="InterPro" id="IPR045851">
    <property type="entry name" value="AMP-bd_C_sf"/>
</dbReference>
<evidence type="ECO:0000256" key="2">
    <source>
        <dbReference type="ARBA" id="ARBA00022450"/>
    </source>
</evidence>
<dbReference type="SUPFAM" id="SSF56801">
    <property type="entry name" value="Acetyl-CoA synthetase-like"/>
    <property type="match status" value="1"/>
</dbReference>
<dbReference type="InterPro" id="IPR009081">
    <property type="entry name" value="PP-bd_ACP"/>
</dbReference>
<proteinExistence type="inferred from homology"/>
<keyword evidence="2" id="KW-0596">Phosphopantetheine</keyword>
<keyword evidence="7" id="KW-1133">Transmembrane helix</keyword>
<evidence type="ECO:0000256" key="5">
    <source>
        <dbReference type="ARBA" id="ARBA00022832"/>
    </source>
</evidence>
<dbReference type="InterPro" id="IPR040097">
    <property type="entry name" value="FAAL/FAAC"/>
</dbReference>
<keyword evidence="7" id="KW-0812">Transmembrane</keyword>
<accession>A0A450TVX5</accession>
<organism evidence="9">
    <name type="scientific">Candidatus Kentrum sp. FW</name>
    <dbReference type="NCBI Taxonomy" id="2126338"/>
    <lineage>
        <taxon>Bacteria</taxon>
        <taxon>Pseudomonadati</taxon>
        <taxon>Pseudomonadota</taxon>
        <taxon>Gammaproteobacteria</taxon>
        <taxon>Candidatus Kentrum</taxon>
    </lineage>
</organism>
<dbReference type="GO" id="GO:0016874">
    <property type="term" value="F:ligase activity"/>
    <property type="evidence" value="ECO:0007669"/>
    <property type="project" value="UniProtKB-KW"/>
</dbReference>
<dbReference type="InterPro" id="IPR025110">
    <property type="entry name" value="AMP-bd_C"/>
</dbReference>
<dbReference type="SMART" id="SM01294">
    <property type="entry name" value="PKS_PP_betabranch"/>
    <property type="match status" value="1"/>
</dbReference>
<keyword evidence="7" id="KW-0472">Membrane</keyword>
<evidence type="ECO:0000256" key="3">
    <source>
        <dbReference type="ARBA" id="ARBA00022553"/>
    </source>
</evidence>